<dbReference type="SUPFAM" id="SSF54427">
    <property type="entry name" value="NTF2-like"/>
    <property type="match status" value="1"/>
</dbReference>
<dbReference type="PROSITE" id="PS50177">
    <property type="entry name" value="NTF2_DOMAIN"/>
    <property type="match status" value="1"/>
</dbReference>
<dbReference type="PANTHER" id="PTHR12612">
    <property type="entry name" value="NUCLEAR TRANSPORT FACTOR 2"/>
    <property type="match status" value="1"/>
</dbReference>
<evidence type="ECO:0000256" key="1">
    <source>
        <dbReference type="ARBA" id="ARBA00022490"/>
    </source>
</evidence>
<dbReference type="EMBL" id="KV419394">
    <property type="protein sequence ID" value="KZS98903.1"/>
    <property type="molecule type" value="Genomic_DNA"/>
</dbReference>
<dbReference type="AlphaFoldDB" id="A0A165AF53"/>
<dbReference type="InterPro" id="IPR032710">
    <property type="entry name" value="NTF2-like_dom_sf"/>
</dbReference>
<accession>A0A165AF53</accession>
<dbReference type="CDD" id="cd00780">
    <property type="entry name" value="NTF2"/>
    <property type="match status" value="1"/>
</dbReference>
<comment type="subcellular location">
    <subcellularLocation>
        <location evidence="3">Cytoplasm</location>
    </subcellularLocation>
    <subcellularLocation>
        <location evidence="3">Nucleus</location>
    </subcellularLocation>
</comment>
<reference evidence="5 6" key="1">
    <citation type="journal article" date="2016" name="Mol. Biol. Evol.">
        <title>Comparative Genomics of Early-Diverging Mushroom-Forming Fungi Provides Insights into the Origins of Lignocellulose Decay Capabilities.</title>
        <authorList>
            <person name="Nagy L.G."/>
            <person name="Riley R."/>
            <person name="Tritt A."/>
            <person name="Adam C."/>
            <person name="Daum C."/>
            <person name="Floudas D."/>
            <person name="Sun H."/>
            <person name="Yadav J.S."/>
            <person name="Pangilinan J."/>
            <person name="Larsson K.H."/>
            <person name="Matsuura K."/>
            <person name="Barry K."/>
            <person name="Labutti K."/>
            <person name="Kuo R."/>
            <person name="Ohm R.A."/>
            <person name="Bhattacharya S.S."/>
            <person name="Shirouzu T."/>
            <person name="Yoshinaga Y."/>
            <person name="Martin F.M."/>
            <person name="Grigoriev I.V."/>
            <person name="Hibbett D.S."/>
        </authorList>
    </citation>
    <scope>NUCLEOTIDE SEQUENCE [LARGE SCALE GENOMIC DNA]</scope>
    <source>
        <strain evidence="5 6">HHB9708</strain>
    </source>
</reference>
<evidence type="ECO:0000313" key="6">
    <source>
        <dbReference type="Proteomes" id="UP000076722"/>
    </source>
</evidence>
<dbReference type="GO" id="GO:0005635">
    <property type="term" value="C:nuclear envelope"/>
    <property type="evidence" value="ECO:0007669"/>
    <property type="project" value="UniProtKB-ARBA"/>
</dbReference>
<dbReference type="Proteomes" id="UP000076722">
    <property type="component" value="Unassembled WGS sequence"/>
</dbReference>
<dbReference type="Pfam" id="PF02136">
    <property type="entry name" value="NTF2"/>
    <property type="match status" value="1"/>
</dbReference>
<keyword evidence="3" id="KW-0813">Transport</keyword>
<dbReference type="InterPro" id="IPR002075">
    <property type="entry name" value="NTF2_dom"/>
</dbReference>
<name>A0A165AF53_9AGAM</name>
<dbReference type="InterPro" id="IPR018222">
    <property type="entry name" value="Nuclear_transport_factor_2_euk"/>
</dbReference>
<dbReference type="FunFam" id="3.10.450.50:FF:000005">
    <property type="entry name" value="Nuclear transport factor 2"/>
    <property type="match status" value="1"/>
</dbReference>
<evidence type="ECO:0000259" key="4">
    <source>
        <dbReference type="PROSITE" id="PS50177"/>
    </source>
</evidence>
<dbReference type="GO" id="GO:0051028">
    <property type="term" value="P:mRNA transport"/>
    <property type="evidence" value="ECO:0007669"/>
    <property type="project" value="UniProtKB-UniRule"/>
</dbReference>
<dbReference type="GO" id="GO:0006606">
    <property type="term" value="P:protein import into nucleus"/>
    <property type="evidence" value="ECO:0007669"/>
    <property type="project" value="UniProtKB-ARBA"/>
</dbReference>
<organism evidence="5 6">
    <name type="scientific">Sistotremastrum niveocremeum HHB9708</name>
    <dbReference type="NCBI Taxonomy" id="1314777"/>
    <lineage>
        <taxon>Eukaryota</taxon>
        <taxon>Fungi</taxon>
        <taxon>Dikarya</taxon>
        <taxon>Basidiomycota</taxon>
        <taxon>Agaricomycotina</taxon>
        <taxon>Agaricomycetes</taxon>
        <taxon>Sistotremastrales</taxon>
        <taxon>Sistotremastraceae</taxon>
        <taxon>Sertulicium</taxon>
        <taxon>Sertulicium niveocremeum</taxon>
    </lineage>
</organism>
<keyword evidence="3" id="KW-0653">Protein transport</keyword>
<sequence length="116" mass="13047">MSGPDAIAKQFVDFYYNQFDNDRSQLASLYRESSMLSWESSPFQGSTAIVEKLTTLPFQKVLHKVSTIDAQPSSPTVASLLVDDSEHPLQFSQVFQLIPDGGSYYVLNDIFRLIYG</sequence>
<keyword evidence="3" id="KW-0539">Nucleus</keyword>
<gene>
    <name evidence="5" type="ORF">SISNIDRAFT_3618</name>
</gene>
<dbReference type="OrthoDB" id="6507044at2759"/>
<evidence type="ECO:0000313" key="5">
    <source>
        <dbReference type="EMBL" id="KZS98903.1"/>
    </source>
</evidence>
<proteinExistence type="predicted"/>
<dbReference type="Gene3D" id="3.10.450.50">
    <property type="match status" value="1"/>
</dbReference>
<dbReference type="STRING" id="1314777.A0A165AF53"/>
<evidence type="ECO:0000256" key="3">
    <source>
        <dbReference type="RuleBase" id="RU369002"/>
    </source>
</evidence>
<protein>
    <recommendedName>
        <fullName evidence="2">Nuclear transport factor 2</fullName>
    </recommendedName>
</protein>
<feature type="domain" description="NTF2" evidence="4">
    <location>
        <begin position="7"/>
        <end position="113"/>
    </location>
</feature>
<comment type="function">
    <text evidence="3">Has a role in nuclear-cytoplasmic transport of proteins and mRNAs.</text>
</comment>
<keyword evidence="6" id="KW-1185">Reference proteome</keyword>
<keyword evidence="1 3" id="KW-0963">Cytoplasm</keyword>
<dbReference type="InterPro" id="IPR045875">
    <property type="entry name" value="NTF2"/>
</dbReference>
<dbReference type="GO" id="GO:0005737">
    <property type="term" value="C:cytoplasm"/>
    <property type="evidence" value="ECO:0007669"/>
    <property type="project" value="UniProtKB-SubCell"/>
</dbReference>
<evidence type="ECO:0000256" key="2">
    <source>
        <dbReference type="ARBA" id="ARBA00026247"/>
    </source>
</evidence>